<dbReference type="GO" id="GO:0046872">
    <property type="term" value="F:metal ion binding"/>
    <property type="evidence" value="ECO:0007669"/>
    <property type="project" value="UniProtKB-KW"/>
</dbReference>
<keyword evidence="13" id="KW-1185">Reference proteome</keyword>
<dbReference type="InterPro" id="IPR042264">
    <property type="entry name" value="DPH1/DPH2_2"/>
</dbReference>
<dbReference type="PIRSF" id="PIRSF004967">
    <property type="entry name" value="DPH1"/>
    <property type="match status" value="1"/>
</dbReference>
<evidence type="ECO:0000256" key="10">
    <source>
        <dbReference type="ARBA" id="ARBA00048403"/>
    </source>
</evidence>
<comment type="pathway">
    <text evidence="1 11">Protein modification; peptidyl-diphthamide biosynthesis.</text>
</comment>
<gene>
    <name evidence="12" type="primary">DPH1</name>
    <name evidence="12" type="ORF">F1559_004748</name>
</gene>
<comment type="similarity">
    <text evidence="2 11">Belongs to the DPH1/DPH2 family. DPH1 subfamily.</text>
</comment>
<dbReference type="UniPathway" id="UPA00559"/>
<dbReference type="InterPro" id="IPR042263">
    <property type="entry name" value="DPH1/DPH2_1"/>
</dbReference>
<proteinExistence type="inferred from homology"/>
<dbReference type="SFLD" id="SFLDS00032">
    <property type="entry name" value="Radical_SAM_3-amino-3-carboxyp"/>
    <property type="match status" value="1"/>
</dbReference>
<evidence type="ECO:0000313" key="12">
    <source>
        <dbReference type="EMBL" id="KAF6003713.1"/>
    </source>
</evidence>
<dbReference type="NCBIfam" id="TIGR00322">
    <property type="entry name" value="diphth2_R"/>
    <property type="match status" value="1"/>
</dbReference>
<dbReference type="FunFam" id="3.40.50.11840:FF:000001">
    <property type="entry name" value="2-(3-amino-3-carboxypropyl)histidine synthase subunit 1"/>
    <property type="match status" value="1"/>
</dbReference>
<keyword evidence="9" id="KW-0411">Iron-sulfur</keyword>
<evidence type="ECO:0000256" key="7">
    <source>
        <dbReference type="ARBA" id="ARBA00022723"/>
    </source>
</evidence>
<evidence type="ECO:0000256" key="5">
    <source>
        <dbReference type="ARBA" id="ARBA00022679"/>
    </source>
</evidence>
<dbReference type="AlphaFoldDB" id="A0A7J7IKT5"/>
<evidence type="ECO:0000256" key="6">
    <source>
        <dbReference type="ARBA" id="ARBA00022691"/>
    </source>
</evidence>
<comment type="function">
    <text evidence="11">Catalyzes the first step of diphthamide biosynthesis, a post-translational modification of histidine which occurs in elongation factor 2.</text>
</comment>
<dbReference type="Gene3D" id="3.40.50.11850">
    <property type="entry name" value="Diphthamide synthesis DPH1/DPH2 domain 2"/>
    <property type="match status" value="1"/>
</dbReference>
<keyword evidence="7" id="KW-0479">Metal-binding</keyword>
<keyword evidence="5 11" id="KW-0808">Transferase</keyword>
<evidence type="ECO:0000256" key="11">
    <source>
        <dbReference type="PIRNR" id="PIRNR004967"/>
    </source>
</evidence>
<keyword evidence="11" id="KW-0004">4Fe-4S</keyword>
<name>A0A7J7IKT5_9RHOD</name>
<evidence type="ECO:0000256" key="4">
    <source>
        <dbReference type="ARBA" id="ARBA00021915"/>
    </source>
</evidence>
<dbReference type="Gene3D" id="3.40.50.11840">
    <property type="entry name" value="Diphthamide synthesis DPH1/DPH2 domain 1"/>
    <property type="match status" value="1"/>
</dbReference>
<reference evidence="12 13" key="1">
    <citation type="journal article" date="2020" name="J. Phycol.">
        <title>Comparative genome analysis reveals Cyanidiococcus gen. nov., a new extremophilic red algal genus sister to Cyanidioschyzon (Cyanidioschyzonaceae, Rhodophyta).</title>
        <authorList>
            <person name="Liu S.-L."/>
            <person name="Chiang Y.-R."/>
            <person name="Yoon H.S."/>
            <person name="Fu H.-Y."/>
        </authorList>
    </citation>
    <scope>NUCLEOTIDE SEQUENCE [LARGE SCALE GENOMIC DNA]</scope>
    <source>
        <strain evidence="12 13">THAL066</strain>
    </source>
</reference>
<evidence type="ECO:0000256" key="8">
    <source>
        <dbReference type="ARBA" id="ARBA00023004"/>
    </source>
</evidence>
<dbReference type="GO" id="GO:0017183">
    <property type="term" value="P:protein histidyl modification to diphthamide"/>
    <property type="evidence" value="ECO:0007669"/>
    <property type="project" value="UniProtKB-UniRule"/>
</dbReference>
<keyword evidence="6 11" id="KW-0949">S-adenosyl-L-methionine</keyword>
<keyword evidence="8" id="KW-0408">Iron</keyword>
<evidence type="ECO:0000256" key="2">
    <source>
        <dbReference type="ARBA" id="ARBA00010173"/>
    </source>
</evidence>
<evidence type="ECO:0000256" key="9">
    <source>
        <dbReference type="ARBA" id="ARBA00023014"/>
    </source>
</evidence>
<dbReference type="EC" id="2.5.1.108" evidence="3 11"/>
<dbReference type="EMBL" id="VWRR01000006">
    <property type="protein sequence ID" value="KAF6003713.1"/>
    <property type="molecule type" value="Genomic_DNA"/>
</dbReference>
<accession>A0A7J7IKT5</accession>
<dbReference type="PANTHER" id="PTHR10762:SF1">
    <property type="entry name" value="2-(3-AMINO-3-CARBOXYPROPYL)HISTIDINE SYNTHASE SUBUNIT 1"/>
    <property type="match status" value="1"/>
</dbReference>
<organism evidence="12 13">
    <name type="scientific">Cyanidiococcus yangmingshanensis</name>
    <dbReference type="NCBI Taxonomy" id="2690220"/>
    <lineage>
        <taxon>Eukaryota</taxon>
        <taxon>Rhodophyta</taxon>
        <taxon>Bangiophyceae</taxon>
        <taxon>Cyanidiales</taxon>
        <taxon>Cyanidiaceae</taxon>
        <taxon>Cyanidiococcus</taxon>
    </lineage>
</organism>
<dbReference type="InterPro" id="IPR016435">
    <property type="entry name" value="DPH1/DPH2"/>
</dbReference>
<sequence>MEESAAAVKSAQEYVASCARCLKPEGRCADKDGSVTQRVQPRSQATAETLLADELLVRSLSALPQNYDFEVAKTVKRIRREGFERVALQLPEGLQMYACTLVDVLSRLCRTETNPAGCAFVVLADVTYGACCVDDLAAWRLGCDFLVHYGHSCLVPVQSLHVKTMYVFVRIAFDVEHLLACIREHFGERSRSIHLMLLSTIQFQSCLALIAKSLHEYGWFASVSAPQTRPLSRGELLGCTAPVLGSDHGAQDDDVSAGEMTAVVYVGDGRFHLESAMIHNPQVEEFYRYDPYAKQLTREFY</sequence>
<dbReference type="GO" id="GO:0051539">
    <property type="term" value="F:4 iron, 4 sulfur cluster binding"/>
    <property type="evidence" value="ECO:0007669"/>
    <property type="project" value="UniProtKB-UniRule"/>
</dbReference>
<dbReference type="GO" id="GO:0090560">
    <property type="term" value="F:2-(3-amino-3-carboxypropyl)histidine synthase activity"/>
    <property type="evidence" value="ECO:0007669"/>
    <property type="project" value="UniProtKB-UniRule"/>
</dbReference>
<evidence type="ECO:0000313" key="13">
    <source>
        <dbReference type="Proteomes" id="UP000530660"/>
    </source>
</evidence>
<comment type="catalytic activity">
    <reaction evidence="10 11">
        <text>L-histidyl-[translation elongation factor 2] + S-adenosyl-L-methionine = 2-[(3S)-amino-3-carboxypropyl]-L-histidyl-[translation elongation factor 2] + S-methyl-5'-thioadenosine + H(+)</text>
        <dbReference type="Rhea" id="RHEA:36783"/>
        <dbReference type="Rhea" id="RHEA-COMP:9748"/>
        <dbReference type="Rhea" id="RHEA-COMP:9749"/>
        <dbReference type="ChEBI" id="CHEBI:15378"/>
        <dbReference type="ChEBI" id="CHEBI:17509"/>
        <dbReference type="ChEBI" id="CHEBI:29979"/>
        <dbReference type="ChEBI" id="CHEBI:59789"/>
        <dbReference type="ChEBI" id="CHEBI:73995"/>
        <dbReference type="EC" id="2.5.1.108"/>
    </reaction>
</comment>
<dbReference type="PANTHER" id="PTHR10762">
    <property type="entry name" value="DIPHTHAMIDE BIOSYNTHESIS PROTEIN"/>
    <property type="match status" value="1"/>
</dbReference>
<evidence type="ECO:0000256" key="1">
    <source>
        <dbReference type="ARBA" id="ARBA00005156"/>
    </source>
</evidence>
<dbReference type="Proteomes" id="UP000530660">
    <property type="component" value="Unassembled WGS sequence"/>
</dbReference>
<protein>
    <recommendedName>
        <fullName evidence="4 11">2-(3-amino-3-carboxypropyl)histidine synthase subunit 1</fullName>
        <ecNumber evidence="3 11">2.5.1.108</ecNumber>
    </recommendedName>
</protein>
<comment type="cofactor">
    <cofactor evidence="11">
        <name>[4Fe-4S] cluster</name>
        <dbReference type="ChEBI" id="CHEBI:49883"/>
    </cofactor>
    <text evidence="11">Binds 1 [4Fe-4S] cluster per subunit. The cluster is coordinated with 3 cysteines and an exchangeable S-adenosyl-L-methionine.</text>
</comment>
<dbReference type="Pfam" id="PF01866">
    <property type="entry name" value="Diphthamide_syn"/>
    <property type="match status" value="1"/>
</dbReference>
<comment type="caution">
    <text evidence="12">The sequence shown here is derived from an EMBL/GenBank/DDBJ whole genome shotgun (WGS) entry which is preliminary data.</text>
</comment>
<dbReference type="OrthoDB" id="1649088at2759"/>
<evidence type="ECO:0000256" key="3">
    <source>
        <dbReference type="ARBA" id="ARBA00012221"/>
    </source>
</evidence>
<dbReference type="InterPro" id="IPR035435">
    <property type="entry name" value="DPH1/DPH2_euk_archaea"/>
</dbReference>